<feature type="domain" description="Ribbon-helix-helix" evidence="1">
    <location>
        <begin position="9"/>
        <end position="70"/>
    </location>
</feature>
<protein>
    <submittedName>
        <fullName evidence="2">Putative DNA-binding ribbon-helix-helix protein</fullName>
    </submittedName>
</protein>
<keyword evidence="2" id="KW-0238">DNA-binding</keyword>
<gene>
    <name evidence="2" type="ORF">EV666_11631</name>
</gene>
<evidence type="ECO:0000313" key="2">
    <source>
        <dbReference type="EMBL" id="TCO09997.1"/>
    </source>
</evidence>
<evidence type="ECO:0000259" key="1">
    <source>
        <dbReference type="Pfam" id="PF13467"/>
    </source>
</evidence>
<dbReference type="Gene3D" id="1.10.3990.20">
    <property type="entry name" value="protein bp1543"/>
    <property type="match status" value="1"/>
</dbReference>
<dbReference type="RefSeq" id="WP_132010042.1">
    <property type="nucleotide sequence ID" value="NZ_JBHUNN010000002.1"/>
</dbReference>
<keyword evidence="3" id="KW-1185">Reference proteome</keyword>
<evidence type="ECO:0000313" key="3">
    <source>
        <dbReference type="Proteomes" id="UP000294881"/>
    </source>
</evidence>
<reference evidence="2 3" key="1">
    <citation type="submission" date="2019-03" db="EMBL/GenBank/DDBJ databases">
        <title>Genomic Encyclopedia of Type Strains, Phase IV (KMG-IV): sequencing the most valuable type-strain genomes for metagenomic binning, comparative biology and taxonomic classification.</title>
        <authorList>
            <person name="Goeker M."/>
        </authorList>
    </citation>
    <scope>NUCLEOTIDE SEQUENCE [LARGE SCALE GENOMIC DNA]</scope>
    <source>
        <strain evidence="2 3">DSM 22958</strain>
    </source>
</reference>
<dbReference type="AlphaFoldDB" id="A0A4R2GME3"/>
<dbReference type="OrthoDB" id="7477016at2"/>
<dbReference type="GO" id="GO:0003677">
    <property type="term" value="F:DNA binding"/>
    <property type="evidence" value="ECO:0007669"/>
    <property type="project" value="UniProtKB-KW"/>
</dbReference>
<dbReference type="InterPro" id="IPR027373">
    <property type="entry name" value="RHH_dom"/>
</dbReference>
<comment type="caution">
    <text evidence="2">The sequence shown here is derived from an EMBL/GenBank/DDBJ whole genome shotgun (WGS) entry which is preliminary data.</text>
</comment>
<proteinExistence type="predicted"/>
<name>A0A4R2GME3_9HYPH</name>
<dbReference type="EMBL" id="SLWL01000016">
    <property type="protein sequence ID" value="TCO09997.1"/>
    <property type="molecule type" value="Genomic_DNA"/>
</dbReference>
<sequence length="80" mass="8576">MNAHPAGVIKRSIVIAGHSTSISLEEAFWRALRDIAAARGCPVARLVVEIDRSRAGENLSSAIRVFVLNEALKRGQAPSP</sequence>
<dbReference type="Proteomes" id="UP000294881">
    <property type="component" value="Unassembled WGS sequence"/>
</dbReference>
<accession>A0A4R2GME3</accession>
<dbReference type="InterPro" id="IPR038268">
    <property type="entry name" value="RHH_sf"/>
</dbReference>
<organism evidence="2 3">
    <name type="scientific">Camelimonas lactis</name>
    <dbReference type="NCBI Taxonomy" id="659006"/>
    <lineage>
        <taxon>Bacteria</taxon>
        <taxon>Pseudomonadati</taxon>
        <taxon>Pseudomonadota</taxon>
        <taxon>Alphaproteobacteria</taxon>
        <taxon>Hyphomicrobiales</taxon>
        <taxon>Chelatococcaceae</taxon>
        <taxon>Camelimonas</taxon>
    </lineage>
</organism>
<dbReference type="Pfam" id="PF13467">
    <property type="entry name" value="RHH_4"/>
    <property type="match status" value="1"/>
</dbReference>